<keyword evidence="2" id="KW-1185">Reference proteome</keyword>
<sequence>MHQGYSLFHQKPSPKFEIEALFRLVMLYTDTKKKKYIIVKSIHSSFRSESKSDRWIQTRWTLYTIAVLYKVPTSISCQLFVSSVVEYEWFHKIRTNEYKIREKAISNLSKCIINSLIINKSDSQENCLADRSFKSLSQCAPGNKTNIIYKQHQKLQHSCYFLQRLFDGWLRGRTGVICGSSIDEHEFNNLFSWSINNSKKSKFCDKKQGELGMLRPLLPAVNVLSLRESKTNTRLRRNFQLRVLKLNSAFVHEHRPGYILYIKISATNSASEPRAMLKNSVATVAAVGIEEVLQRL</sequence>
<proteinExistence type="predicted"/>
<dbReference type="Proteomes" id="UP000475862">
    <property type="component" value="Unassembled WGS sequence"/>
</dbReference>
<name>A0A6G0TH25_APHGL</name>
<accession>A0A6G0TH25</accession>
<protein>
    <submittedName>
        <fullName evidence="1">Uncharacterized protein</fullName>
    </submittedName>
</protein>
<dbReference type="AlphaFoldDB" id="A0A6G0TH25"/>
<evidence type="ECO:0000313" key="1">
    <source>
        <dbReference type="EMBL" id="KAE9532784.1"/>
    </source>
</evidence>
<comment type="caution">
    <text evidence="1">The sequence shown here is derived from an EMBL/GenBank/DDBJ whole genome shotgun (WGS) entry which is preliminary data.</text>
</comment>
<reference evidence="1 2" key="1">
    <citation type="submission" date="2019-08" db="EMBL/GenBank/DDBJ databases">
        <title>The genome of the soybean aphid Biotype 1, its phylome, world population structure and adaptation to the North American continent.</title>
        <authorList>
            <person name="Giordano R."/>
            <person name="Donthu R.K."/>
            <person name="Hernandez A.G."/>
            <person name="Wright C.L."/>
            <person name="Zimin A.V."/>
        </authorList>
    </citation>
    <scope>NUCLEOTIDE SEQUENCE [LARGE SCALE GENOMIC DNA]</scope>
    <source>
        <tissue evidence="1">Whole aphids</tissue>
    </source>
</reference>
<dbReference type="EMBL" id="VYZN01000038">
    <property type="protein sequence ID" value="KAE9532784.1"/>
    <property type="molecule type" value="Genomic_DNA"/>
</dbReference>
<gene>
    <name evidence="1" type="ORF">AGLY_009865</name>
</gene>
<evidence type="ECO:0000313" key="2">
    <source>
        <dbReference type="Proteomes" id="UP000475862"/>
    </source>
</evidence>
<organism evidence="1 2">
    <name type="scientific">Aphis glycines</name>
    <name type="common">Soybean aphid</name>
    <dbReference type="NCBI Taxonomy" id="307491"/>
    <lineage>
        <taxon>Eukaryota</taxon>
        <taxon>Metazoa</taxon>
        <taxon>Ecdysozoa</taxon>
        <taxon>Arthropoda</taxon>
        <taxon>Hexapoda</taxon>
        <taxon>Insecta</taxon>
        <taxon>Pterygota</taxon>
        <taxon>Neoptera</taxon>
        <taxon>Paraneoptera</taxon>
        <taxon>Hemiptera</taxon>
        <taxon>Sternorrhyncha</taxon>
        <taxon>Aphidomorpha</taxon>
        <taxon>Aphidoidea</taxon>
        <taxon>Aphididae</taxon>
        <taxon>Aphidini</taxon>
        <taxon>Aphis</taxon>
        <taxon>Aphis</taxon>
    </lineage>
</organism>